<gene>
    <name evidence="1" type="ORF">U2F25_25605</name>
</gene>
<dbReference type="SUPFAM" id="SSF48150">
    <property type="entry name" value="DNA-glycosylase"/>
    <property type="match status" value="1"/>
</dbReference>
<keyword evidence="2" id="KW-1185">Reference proteome</keyword>
<sequence length="172" mass="18810">MVAESEQVRAAVAKPPALHRFVNNTPGWLVAAATIVVNEYGGDAGQIWAGEPRAADLAARLRKFPGIAQKKSAMTVEILARDLTVPIQELSGTDIAYDVHVRRVFLRTRLAERDDPGHMMEVARWLHPERPGELDYPAWLIGRRWCGPGAPDCGPCPLRSICPKDIAQAAAV</sequence>
<dbReference type="InterPro" id="IPR011257">
    <property type="entry name" value="DNA_glycosylase"/>
</dbReference>
<dbReference type="Proteomes" id="UP001290101">
    <property type="component" value="Unassembled WGS sequence"/>
</dbReference>
<accession>A0ABU5JJI5</accession>
<evidence type="ECO:0000313" key="2">
    <source>
        <dbReference type="Proteomes" id="UP001290101"/>
    </source>
</evidence>
<organism evidence="1 2">
    <name type="scientific">Micromonospora sicca</name>
    <dbReference type="NCBI Taxonomy" id="2202420"/>
    <lineage>
        <taxon>Bacteria</taxon>
        <taxon>Bacillati</taxon>
        <taxon>Actinomycetota</taxon>
        <taxon>Actinomycetes</taxon>
        <taxon>Micromonosporales</taxon>
        <taxon>Micromonosporaceae</taxon>
        <taxon>Micromonospora</taxon>
    </lineage>
</organism>
<proteinExistence type="predicted"/>
<protein>
    <recommendedName>
        <fullName evidence="3">Endonuclease III</fullName>
    </recommendedName>
</protein>
<dbReference type="RefSeq" id="WP_322442501.1">
    <property type="nucleotide sequence ID" value="NZ_JAXOTQ010000036.1"/>
</dbReference>
<name>A0ABU5JJI5_9ACTN</name>
<evidence type="ECO:0008006" key="3">
    <source>
        <dbReference type="Google" id="ProtNLM"/>
    </source>
</evidence>
<evidence type="ECO:0000313" key="1">
    <source>
        <dbReference type="EMBL" id="MDZ5492805.1"/>
    </source>
</evidence>
<dbReference type="Gene3D" id="1.10.1670.10">
    <property type="entry name" value="Helix-hairpin-Helix base-excision DNA repair enzymes (C-terminal)"/>
    <property type="match status" value="1"/>
</dbReference>
<dbReference type="InterPro" id="IPR023170">
    <property type="entry name" value="HhH_base_excis_C"/>
</dbReference>
<reference evidence="1 2" key="1">
    <citation type="submission" date="2023-12" db="EMBL/GenBank/DDBJ databases">
        <title>Micromonospora sp. nov., isolated from Atacama Desert.</title>
        <authorList>
            <person name="Carro L."/>
            <person name="Golinska P."/>
            <person name="Klenk H.-P."/>
            <person name="Goodfellow M."/>
        </authorList>
    </citation>
    <scope>NUCLEOTIDE SEQUENCE [LARGE SCALE GENOMIC DNA]</scope>
    <source>
        <strain evidence="1 2">4G53</strain>
    </source>
</reference>
<dbReference type="EMBL" id="JAXOTQ010000036">
    <property type="protein sequence ID" value="MDZ5492805.1"/>
    <property type="molecule type" value="Genomic_DNA"/>
</dbReference>
<comment type="caution">
    <text evidence="1">The sequence shown here is derived from an EMBL/GenBank/DDBJ whole genome shotgun (WGS) entry which is preliminary data.</text>
</comment>